<protein>
    <submittedName>
        <fullName evidence="1">PUB domain-containing protein</fullName>
    </submittedName>
</protein>
<gene>
    <name evidence="1" type="ORF">MKS88_005291</name>
</gene>
<proteinExistence type="predicted"/>
<reference evidence="1" key="1">
    <citation type="submission" date="2022-06" db="EMBL/GenBank/DDBJ databases">
        <title>The First Complete Genome of the Simian Malaria Parasite Plasmodium brasilianum.</title>
        <authorList>
            <person name="Bajic M."/>
            <person name="Ravishankar S."/>
        </authorList>
    </citation>
    <scope>NUCLEOTIDE SEQUENCE</scope>
    <source>
        <strain evidence="1">Bolivian I</strain>
    </source>
</reference>
<dbReference type="EMBL" id="CM043782">
    <property type="protein sequence ID" value="KAI4834617.1"/>
    <property type="molecule type" value="Genomic_DNA"/>
</dbReference>
<keyword evidence="2" id="KW-1185">Reference proteome</keyword>
<name>A0ACB9Y2K5_PLABR</name>
<evidence type="ECO:0000313" key="2">
    <source>
        <dbReference type="Proteomes" id="UP001056978"/>
    </source>
</evidence>
<organism evidence="1 2">
    <name type="scientific">Plasmodium brasilianum</name>
    <dbReference type="NCBI Taxonomy" id="5824"/>
    <lineage>
        <taxon>Eukaryota</taxon>
        <taxon>Sar</taxon>
        <taxon>Alveolata</taxon>
        <taxon>Apicomplexa</taxon>
        <taxon>Aconoidasida</taxon>
        <taxon>Haemosporida</taxon>
        <taxon>Plasmodiidae</taxon>
        <taxon>Plasmodium</taxon>
        <taxon>Plasmodium (Plasmodium)</taxon>
    </lineage>
</organism>
<comment type="caution">
    <text evidence="1">The sequence shown here is derived from an EMBL/GenBank/DDBJ whole genome shotgun (WGS) entry which is preliminary data.</text>
</comment>
<evidence type="ECO:0000313" key="1">
    <source>
        <dbReference type="EMBL" id="KAI4834617.1"/>
    </source>
</evidence>
<accession>A0ACB9Y2K5</accession>
<dbReference type="Proteomes" id="UP001056978">
    <property type="component" value="Chromosome 14"/>
</dbReference>
<sequence length="583" mass="67551">MYPENEVERLILLVGEKINKSAEQLKPFIKLIVEENWIDSLESLKNLSDDEWNRLRLPIRLVDEIKRELGLVKGEDKKKENDELSESNSPSRNKNKKNDTLIINKKMKKEVKDDVKYRHGQREDSEKSNNNFRKHGISINSNFEQSIHTSNLCHNKKVERKCADMSKLENKSTLNHSVIKCNMEKLEYLIKNDVKDIQKEDVFYLSYENDNSGCISYSEEKVRTINSINETEKLKIIDINDLKSIIPILCKIVKNILINPNIINTRILKSTNDIMKNKILKYKETKIFLLSIGFVQMHTFYVMERVDTLLLLCVYESLQNVIKDTIKISSPLKATFDPFKSNIICVDNLKKGELKSDEQIDKLLKNKKEQVEKLMNQSVELNPKIYLYNKSSNINAIERSNGNNEANEGGNDTTNTRAHAAENKGEHIVTNKIFNSYDSDEDESTGDLTHLIPNIKNLYKEQTFKSKTKLELEKISSRKMYYKSVLKILFPDSYVLEMSFSAGTLIKEVNANIKKFLNNSVASREWYIYETPGICKFDPHKKLSDYNLIPHALLRFKVDDKCICSGDSSFLSEEAIAKYFFKS</sequence>